<gene>
    <name evidence="1" type="ORF">BDA99DRAFT_535268</name>
</gene>
<sequence>MNRNPSQWTHILKRSPTILSTVSVDHTVSDLPNEKQKKSDHDSQSPRGWIRIIPLESHEISYLEHCWHDYAQNDSVVMRNCEDIGIEFKDLIRTFIEFKDLAISNGLMCPCTKTIGTWKTGCINSVSLDRLVGNIRNENNAIIERHVHSLPNVRICNSRVNRGVSDGDHNLHPKLWIGCLDYYQGS</sequence>
<evidence type="ECO:0000313" key="2">
    <source>
        <dbReference type="Proteomes" id="UP001209540"/>
    </source>
</evidence>
<dbReference type="Proteomes" id="UP001209540">
    <property type="component" value="Unassembled WGS sequence"/>
</dbReference>
<reference evidence="1" key="1">
    <citation type="journal article" date="2022" name="IScience">
        <title>Evolution of zygomycete secretomes and the origins of terrestrial fungal ecologies.</title>
        <authorList>
            <person name="Chang Y."/>
            <person name="Wang Y."/>
            <person name="Mondo S."/>
            <person name="Ahrendt S."/>
            <person name="Andreopoulos W."/>
            <person name="Barry K."/>
            <person name="Beard J."/>
            <person name="Benny G.L."/>
            <person name="Blankenship S."/>
            <person name="Bonito G."/>
            <person name="Cuomo C."/>
            <person name="Desiro A."/>
            <person name="Gervers K.A."/>
            <person name="Hundley H."/>
            <person name="Kuo A."/>
            <person name="LaButti K."/>
            <person name="Lang B.F."/>
            <person name="Lipzen A."/>
            <person name="O'Donnell K."/>
            <person name="Pangilinan J."/>
            <person name="Reynolds N."/>
            <person name="Sandor L."/>
            <person name="Smith M.E."/>
            <person name="Tsang A."/>
            <person name="Grigoriev I.V."/>
            <person name="Stajich J.E."/>
            <person name="Spatafora J.W."/>
        </authorList>
    </citation>
    <scope>NUCLEOTIDE SEQUENCE</scope>
    <source>
        <strain evidence="1">RSA 2281</strain>
    </source>
</reference>
<proteinExistence type="predicted"/>
<dbReference type="EMBL" id="JAIXMP010000008">
    <property type="protein sequence ID" value="KAI9269194.1"/>
    <property type="molecule type" value="Genomic_DNA"/>
</dbReference>
<keyword evidence="2" id="KW-1185">Reference proteome</keyword>
<accession>A0AAD5PI06</accession>
<evidence type="ECO:0000313" key="1">
    <source>
        <dbReference type="EMBL" id="KAI9269194.1"/>
    </source>
</evidence>
<comment type="caution">
    <text evidence="1">The sequence shown here is derived from an EMBL/GenBank/DDBJ whole genome shotgun (WGS) entry which is preliminary data.</text>
</comment>
<name>A0AAD5PI06_9FUNG</name>
<reference evidence="1" key="2">
    <citation type="submission" date="2023-02" db="EMBL/GenBank/DDBJ databases">
        <authorList>
            <consortium name="DOE Joint Genome Institute"/>
            <person name="Mondo S.J."/>
            <person name="Chang Y."/>
            <person name="Wang Y."/>
            <person name="Ahrendt S."/>
            <person name="Andreopoulos W."/>
            <person name="Barry K."/>
            <person name="Beard J."/>
            <person name="Benny G.L."/>
            <person name="Blankenship S."/>
            <person name="Bonito G."/>
            <person name="Cuomo C."/>
            <person name="Desiro A."/>
            <person name="Gervers K.A."/>
            <person name="Hundley H."/>
            <person name="Kuo A."/>
            <person name="LaButti K."/>
            <person name="Lang B.F."/>
            <person name="Lipzen A."/>
            <person name="O'Donnell K."/>
            <person name="Pangilinan J."/>
            <person name="Reynolds N."/>
            <person name="Sandor L."/>
            <person name="Smith M.W."/>
            <person name="Tsang A."/>
            <person name="Grigoriev I.V."/>
            <person name="Stajich J.E."/>
            <person name="Spatafora J.W."/>
        </authorList>
    </citation>
    <scope>NUCLEOTIDE SEQUENCE</scope>
    <source>
        <strain evidence="1">RSA 2281</strain>
    </source>
</reference>
<dbReference type="AlphaFoldDB" id="A0AAD5PI06"/>
<protein>
    <submittedName>
        <fullName evidence="1">Uncharacterized protein</fullName>
    </submittedName>
</protein>
<organism evidence="1 2">
    <name type="scientific">Phascolomyces articulosus</name>
    <dbReference type="NCBI Taxonomy" id="60185"/>
    <lineage>
        <taxon>Eukaryota</taxon>
        <taxon>Fungi</taxon>
        <taxon>Fungi incertae sedis</taxon>
        <taxon>Mucoromycota</taxon>
        <taxon>Mucoromycotina</taxon>
        <taxon>Mucoromycetes</taxon>
        <taxon>Mucorales</taxon>
        <taxon>Lichtheimiaceae</taxon>
        <taxon>Phascolomyces</taxon>
    </lineage>
</organism>